<name>A0A240E231_9BURK</name>
<sequence>MRFFNVFVDLLGSQSGYLTGALPLIHYLKDAL</sequence>
<dbReference type="EMBL" id="OANS01000005">
    <property type="protein sequence ID" value="SNX29495.1"/>
    <property type="molecule type" value="Genomic_DNA"/>
</dbReference>
<protein>
    <submittedName>
        <fullName evidence="1">Uncharacterized protein</fullName>
    </submittedName>
</protein>
<accession>A0A240E231</accession>
<proteinExistence type="predicted"/>
<gene>
    <name evidence="1" type="ORF">SAMN06295945_1872</name>
</gene>
<evidence type="ECO:0000313" key="2">
    <source>
        <dbReference type="Proteomes" id="UP000218069"/>
    </source>
</evidence>
<keyword evidence="2" id="KW-1185">Reference proteome</keyword>
<evidence type="ECO:0000313" key="1">
    <source>
        <dbReference type="EMBL" id="SNX29495.1"/>
    </source>
</evidence>
<reference evidence="2" key="1">
    <citation type="submission" date="2017-08" db="EMBL/GenBank/DDBJ databases">
        <authorList>
            <person name="Varghese N."/>
            <person name="Submissions S."/>
        </authorList>
    </citation>
    <scope>NUCLEOTIDE SEQUENCE [LARGE SCALE GENOMIC DNA]</scope>
    <source>
        <strain evidence="2">AP-Melu-1000-B4</strain>
    </source>
</reference>
<organism evidence="1 2">
    <name type="scientific">Polynucleobacter meluiroseus</name>
    <dbReference type="NCBI Taxonomy" id="1938814"/>
    <lineage>
        <taxon>Bacteria</taxon>
        <taxon>Pseudomonadati</taxon>
        <taxon>Pseudomonadota</taxon>
        <taxon>Betaproteobacteria</taxon>
        <taxon>Burkholderiales</taxon>
        <taxon>Burkholderiaceae</taxon>
        <taxon>Polynucleobacter</taxon>
    </lineage>
</organism>
<dbReference type="AlphaFoldDB" id="A0A240E231"/>
<dbReference type="Proteomes" id="UP000218069">
    <property type="component" value="Unassembled WGS sequence"/>
</dbReference>